<dbReference type="PROSITE" id="PS51826">
    <property type="entry name" value="PSBD"/>
    <property type="match status" value="2"/>
</dbReference>
<dbReference type="OrthoDB" id="9805770at2"/>
<evidence type="ECO:0000313" key="10">
    <source>
        <dbReference type="EMBL" id="SDN08475.1"/>
    </source>
</evidence>
<keyword evidence="5 6" id="KW-0012">Acyltransferase</keyword>
<dbReference type="RefSeq" id="WP_093658656.1">
    <property type="nucleotide sequence ID" value="NZ_FNHI01000018.1"/>
</dbReference>
<dbReference type="GO" id="GO:0031405">
    <property type="term" value="F:lipoic acid binding"/>
    <property type="evidence" value="ECO:0007669"/>
    <property type="project" value="TreeGrafter"/>
</dbReference>
<dbReference type="CDD" id="cd06849">
    <property type="entry name" value="lipoyl_domain"/>
    <property type="match status" value="1"/>
</dbReference>
<dbReference type="GO" id="GO:0016407">
    <property type="term" value="F:acetyltransferase activity"/>
    <property type="evidence" value="ECO:0007669"/>
    <property type="project" value="TreeGrafter"/>
</dbReference>
<evidence type="ECO:0000256" key="2">
    <source>
        <dbReference type="ARBA" id="ARBA00007317"/>
    </source>
</evidence>
<dbReference type="PANTHER" id="PTHR43178:SF5">
    <property type="entry name" value="LIPOAMIDE ACYLTRANSFERASE COMPONENT OF BRANCHED-CHAIN ALPHA-KETO ACID DEHYDROGENASE COMPLEX, MITOCHONDRIAL"/>
    <property type="match status" value="1"/>
</dbReference>
<keyword evidence="3 6" id="KW-0808">Transferase</keyword>
<dbReference type="PROSITE" id="PS00189">
    <property type="entry name" value="LIPOYL"/>
    <property type="match status" value="1"/>
</dbReference>
<organism evidence="10 11">
    <name type="scientific">Streptomyces wuyuanensis</name>
    <dbReference type="NCBI Taxonomy" id="1196353"/>
    <lineage>
        <taxon>Bacteria</taxon>
        <taxon>Bacillati</taxon>
        <taxon>Actinomycetota</taxon>
        <taxon>Actinomycetes</taxon>
        <taxon>Kitasatosporales</taxon>
        <taxon>Streptomycetaceae</taxon>
        <taxon>Streptomyces</taxon>
    </lineage>
</organism>
<dbReference type="SUPFAM" id="SSF51230">
    <property type="entry name" value="Single hybrid motif"/>
    <property type="match status" value="1"/>
</dbReference>
<evidence type="ECO:0000313" key="11">
    <source>
        <dbReference type="Proteomes" id="UP000199063"/>
    </source>
</evidence>
<dbReference type="Gene3D" id="4.10.320.10">
    <property type="entry name" value="E3-binding domain"/>
    <property type="match status" value="2"/>
</dbReference>
<evidence type="ECO:0000256" key="5">
    <source>
        <dbReference type="ARBA" id="ARBA00023315"/>
    </source>
</evidence>
<feature type="domain" description="Lipoyl-binding" evidence="8">
    <location>
        <begin position="1"/>
        <end position="76"/>
    </location>
</feature>
<dbReference type="InterPro" id="IPR023213">
    <property type="entry name" value="CAT-like_dom_sf"/>
</dbReference>
<dbReference type="STRING" id="1196353.SAMN05444921_118153"/>
<dbReference type="InterPro" id="IPR000089">
    <property type="entry name" value="Biotin_lipoyl"/>
</dbReference>
<dbReference type="Pfam" id="PF02817">
    <property type="entry name" value="E3_binding"/>
    <property type="match status" value="2"/>
</dbReference>
<dbReference type="Gene3D" id="2.40.50.100">
    <property type="match status" value="1"/>
</dbReference>
<protein>
    <recommendedName>
        <fullName evidence="6">Dihydrolipoamide acetyltransferase component of pyruvate dehydrogenase complex</fullName>
        <ecNumber evidence="6">2.3.1.-</ecNumber>
    </recommendedName>
</protein>
<keyword evidence="10" id="KW-0670">Pyruvate</keyword>
<dbReference type="GO" id="GO:0005737">
    <property type="term" value="C:cytoplasm"/>
    <property type="evidence" value="ECO:0007669"/>
    <property type="project" value="TreeGrafter"/>
</dbReference>
<keyword evidence="4 6" id="KW-0450">Lipoyl</keyword>
<sequence>MGAFTMPSLGADMDEGTLQEWLVRPGEQVRKGEAVAVVETAKSTLEVECFETGTVEELLVEPGTTVPVGTALALIAPFARAREARGEPDETVEKTPPRPKPRRTAPSSGTEAARAPTPTPARAHGHSEAGPLLRHLAERSGLDWAALHGSGPGGRVTRGDVERAAGGAARPPRIRATPLARRLAAELHVDLGSLTGTGTDGAVRAADVRSAAPGGATTPTPAHRAARPRTAEDRAFAMRQAIAALMTRANRDIPHYYLSTNVDMAAAMDWLHEHNRRSPVGERLLPAALLLKAAACAAREVPELNGFWVDGGFVPGDGVHLGVAVSLRGGGLVAPALHDADTLDLRQLMAGLKDLVVRARTGRLRGSDVSAPTITVTNLGDQGVETVYGVIYPPQVALVGFGRIVDRPSAVDGLLGVRPVVTATLSADHRATDGAVGARYLTAVDRLLQNPEQL</sequence>
<dbReference type="GeneID" id="40832299"/>
<feature type="compositionally biased region" description="Low complexity" evidence="7">
    <location>
        <begin position="112"/>
        <end position="122"/>
    </location>
</feature>
<comment type="similarity">
    <text evidence="2 6">Belongs to the 2-oxoacid dehydrogenase family.</text>
</comment>
<dbReference type="Pfam" id="PF00198">
    <property type="entry name" value="2-oxoacid_dh"/>
    <property type="match status" value="1"/>
</dbReference>
<evidence type="ECO:0000256" key="6">
    <source>
        <dbReference type="RuleBase" id="RU003423"/>
    </source>
</evidence>
<feature type="domain" description="Peripheral subunit-binding (PSBD)" evidence="9">
    <location>
        <begin position="175"/>
        <end position="212"/>
    </location>
</feature>
<proteinExistence type="inferred from homology"/>
<dbReference type="InterPro" id="IPR011053">
    <property type="entry name" value="Single_hybrid_motif"/>
</dbReference>
<feature type="compositionally biased region" description="Low complexity" evidence="7">
    <location>
        <begin position="164"/>
        <end position="176"/>
    </location>
</feature>
<evidence type="ECO:0000256" key="4">
    <source>
        <dbReference type="ARBA" id="ARBA00022823"/>
    </source>
</evidence>
<feature type="region of interest" description="Disordered" evidence="7">
    <location>
        <begin position="82"/>
        <end position="127"/>
    </location>
</feature>
<dbReference type="Pfam" id="PF00364">
    <property type="entry name" value="Biotin_lipoyl"/>
    <property type="match status" value="1"/>
</dbReference>
<feature type="domain" description="Peripheral subunit-binding (PSBD)" evidence="9">
    <location>
        <begin position="128"/>
        <end position="165"/>
    </location>
</feature>
<evidence type="ECO:0000259" key="8">
    <source>
        <dbReference type="PROSITE" id="PS50968"/>
    </source>
</evidence>
<name>A0A1G9YJ52_9ACTN</name>
<dbReference type="EMBL" id="FNHI01000018">
    <property type="protein sequence ID" value="SDN08475.1"/>
    <property type="molecule type" value="Genomic_DNA"/>
</dbReference>
<dbReference type="InterPro" id="IPR003016">
    <property type="entry name" value="2-oxoA_DH_lipoyl-BS"/>
</dbReference>
<dbReference type="InterPro" id="IPR004167">
    <property type="entry name" value="PSBD"/>
</dbReference>
<accession>A0A1G9YJ52</accession>
<dbReference type="InterPro" id="IPR036625">
    <property type="entry name" value="E3-bd_dom_sf"/>
</dbReference>
<dbReference type="AlphaFoldDB" id="A0A1G9YJ52"/>
<gene>
    <name evidence="10" type="ORF">SAMN05444921_118153</name>
</gene>
<dbReference type="InterPro" id="IPR001078">
    <property type="entry name" value="2-oxoacid_DH_actylTfrase"/>
</dbReference>
<feature type="region of interest" description="Disordered" evidence="7">
    <location>
        <begin position="210"/>
        <end position="229"/>
    </location>
</feature>
<evidence type="ECO:0000259" key="9">
    <source>
        <dbReference type="PROSITE" id="PS51826"/>
    </source>
</evidence>
<comment type="cofactor">
    <cofactor evidence="1 6">
        <name>(R)-lipoate</name>
        <dbReference type="ChEBI" id="CHEBI:83088"/>
    </cofactor>
</comment>
<evidence type="ECO:0000256" key="1">
    <source>
        <dbReference type="ARBA" id="ARBA00001938"/>
    </source>
</evidence>
<feature type="compositionally biased region" description="Basic and acidic residues" evidence="7">
    <location>
        <begin position="82"/>
        <end position="96"/>
    </location>
</feature>
<keyword evidence="11" id="KW-1185">Reference proteome</keyword>
<dbReference type="InterPro" id="IPR050743">
    <property type="entry name" value="2-oxoacid_DH_E2_comp"/>
</dbReference>
<dbReference type="SUPFAM" id="SSF52777">
    <property type="entry name" value="CoA-dependent acyltransferases"/>
    <property type="match status" value="1"/>
</dbReference>
<dbReference type="PROSITE" id="PS50968">
    <property type="entry name" value="BIOTINYL_LIPOYL"/>
    <property type="match status" value="1"/>
</dbReference>
<feature type="region of interest" description="Disordered" evidence="7">
    <location>
        <begin position="144"/>
        <end position="176"/>
    </location>
</feature>
<dbReference type="Gene3D" id="3.30.559.10">
    <property type="entry name" value="Chloramphenicol acetyltransferase-like domain"/>
    <property type="match status" value="1"/>
</dbReference>
<dbReference type="PANTHER" id="PTHR43178">
    <property type="entry name" value="DIHYDROLIPOAMIDE ACETYLTRANSFERASE COMPONENT OF PYRUVATE DEHYDROGENASE COMPLEX"/>
    <property type="match status" value="1"/>
</dbReference>
<reference evidence="11" key="1">
    <citation type="submission" date="2016-10" db="EMBL/GenBank/DDBJ databases">
        <authorList>
            <person name="Varghese N."/>
            <person name="Submissions S."/>
        </authorList>
    </citation>
    <scope>NUCLEOTIDE SEQUENCE [LARGE SCALE GENOMIC DNA]</scope>
    <source>
        <strain evidence="11">CGMCC 4.7042</strain>
    </source>
</reference>
<dbReference type="SUPFAM" id="SSF47005">
    <property type="entry name" value="Peripheral subunit-binding domain of 2-oxo acid dehydrogenase complex"/>
    <property type="match status" value="2"/>
</dbReference>
<feature type="compositionally biased region" description="Low complexity" evidence="7">
    <location>
        <begin position="210"/>
        <end position="223"/>
    </location>
</feature>
<evidence type="ECO:0000256" key="3">
    <source>
        <dbReference type="ARBA" id="ARBA00022679"/>
    </source>
</evidence>
<dbReference type="EC" id="2.3.1.-" evidence="6"/>
<dbReference type="Proteomes" id="UP000199063">
    <property type="component" value="Unassembled WGS sequence"/>
</dbReference>
<evidence type="ECO:0000256" key="7">
    <source>
        <dbReference type="SAM" id="MobiDB-lite"/>
    </source>
</evidence>